<protein>
    <submittedName>
        <fullName evidence="2">Uncharacterized protein</fullName>
    </submittedName>
</protein>
<proteinExistence type="predicted"/>
<evidence type="ECO:0000313" key="2">
    <source>
        <dbReference type="EMBL" id="CAH0377189.1"/>
    </source>
</evidence>
<dbReference type="EMBL" id="CAKKNE010000005">
    <property type="protein sequence ID" value="CAH0377189.1"/>
    <property type="molecule type" value="Genomic_DNA"/>
</dbReference>
<feature type="compositionally biased region" description="Basic and acidic residues" evidence="1">
    <location>
        <begin position="140"/>
        <end position="151"/>
    </location>
</feature>
<feature type="region of interest" description="Disordered" evidence="1">
    <location>
        <begin position="186"/>
        <end position="210"/>
    </location>
</feature>
<evidence type="ECO:0000256" key="1">
    <source>
        <dbReference type="SAM" id="MobiDB-lite"/>
    </source>
</evidence>
<keyword evidence="3" id="KW-1185">Reference proteome</keyword>
<gene>
    <name evidence="2" type="ORF">PECAL_5P17580</name>
</gene>
<comment type="caution">
    <text evidence="2">The sequence shown here is derived from an EMBL/GenBank/DDBJ whole genome shotgun (WGS) entry which is preliminary data.</text>
</comment>
<feature type="region of interest" description="Disordered" evidence="1">
    <location>
        <begin position="138"/>
        <end position="166"/>
    </location>
</feature>
<accession>A0A8J2SVL2</accession>
<reference evidence="2" key="1">
    <citation type="submission" date="2021-11" db="EMBL/GenBank/DDBJ databases">
        <authorList>
            <consortium name="Genoscope - CEA"/>
            <person name="William W."/>
        </authorList>
    </citation>
    <scope>NUCLEOTIDE SEQUENCE</scope>
</reference>
<dbReference type="Proteomes" id="UP000789595">
    <property type="component" value="Unassembled WGS sequence"/>
</dbReference>
<feature type="compositionally biased region" description="Polar residues" evidence="1">
    <location>
        <begin position="199"/>
        <end position="210"/>
    </location>
</feature>
<sequence>MARGARAVREPERARLGVRLGPATRVMLDDHGLRRPRYEPNALGRRLRRVFYGRREHELHAHRVARVGNGHDGRGHRDGFATRVLRLAHDADILREGSERLVIGVARLDRRAGGVPSYLEIVARRQHLVRGRLLGDASDDTAHDAASRDQPGHPVHRTRQSHWRTERPLLLSGGVWPCSANDGLHRGRAGSAQCHKSPKNCQTMKSARMR</sequence>
<organism evidence="2 3">
    <name type="scientific">Pelagomonas calceolata</name>
    <dbReference type="NCBI Taxonomy" id="35677"/>
    <lineage>
        <taxon>Eukaryota</taxon>
        <taxon>Sar</taxon>
        <taxon>Stramenopiles</taxon>
        <taxon>Ochrophyta</taxon>
        <taxon>Pelagophyceae</taxon>
        <taxon>Pelagomonadales</taxon>
        <taxon>Pelagomonadaceae</taxon>
        <taxon>Pelagomonas</taxon>
    </lineage>
</organism>
<evidence type="ECO:0000313" key="3">
    <source>
        <dbReference type="Proteomes" id="UP000789595"/>
    </source>
</evidence>
<name>A0A8J2SVL2_9STRA</name>
<dbReference type="AlphaFoldDB" id="A0A8J2SVL2"/>